<comment type="cofactor">
    <cofactor evidence="1">
        <name>Mg(2+)</name>
        <dbReference type="ChEBI" id="CHEBI:18420"/>
    </cofactor>
</comment>
<dbReference type="Pfam" id="PF00293">
    <property type="entry name" value="NUDIX"/>
    <property type="match status" value="1"/>
</dbReference>
<sequence length="135" mass="15374">MSKMIQCAGLIVVKERKLLLAFSNNKQAWYLPGGKIDAGETAVAGMQREIQEELNIHIPENELISYYHITAPAFGEQDVTMQQQCFLHHLSQTPKPAAEIGDLRYFTLNDYQQQQHQVVGVLMAFEKLQQDKLVD</sequence>
<evidence type="ECO:0000256" key="2">
    <source>
        <dbReference type="ARBA" id="ARBA00022801"/>
    </source>
</evidence>
<dbReference type="AlphaFoldDB" id="A0A173MCK1"/>
<dbReference type="RefSeq" id="WP_076380133.1">
    <property type="nucleotide sequence ID" value="NZ_AP017422.1"/>
</dbReference>
<reference evidence="5" key="1">
    <citation type="submission" date="2017-01" db="EMBL/GenBank/DDBJ databases">
        <authorList>
            <person name="Varghese N."/>
            <person name="Submissions S."/>
        </authorList>
    </citation>
    <scope>NUCLEOTIDE SEQUENCE [LARGE SCALE GENOMIC DNA]</scope>
    <source>
        <strain evidence="5">DSM 21054</strain>
    </source>
</reference>
<keyword evidence="5" id="KW-1185">Reference proteome</keyword>
<evidence type="ECO:0000259" key="3">
    <source>
        <dbReference type="PROSITE" id="PS51462"/>
    </source>
</evidence>
<evidence type="ECO:0000313" key="5">
    <source>
        <dbReference type="Proteomes" id="UP000186917"/>
    </source>
</evidence>
<gene>
    <name evidence="4" type="ORF">SAMN05421788_105303</name>
</gene>
<dbReference type="PROSITE" id="PS51462">
    <property type="entry name" value="NUDIX"/>
    <property type="match status" value="1"/>
</dbReference>
<dbReference type="PANTHER" id="PTHR43046">
    <property type="entry name" value="GDP-MANNOSE MANNOSYL HYDROLASE"/>
    <property type="match status" value="1"/>
</dbReference>
<dbReference type="EMBL" id="FTOR01000005">
    <property type="protein sequence ID" value="SIT22439.1"/>
    <property type="molecule type" value="Genomic_DNA"/>
</dbReference>
<dbReference type="InterPro" id="IPR000086">
    <property type="entry name" value="NUDIX_hydrolase_dom"/>
</dbReference>
<dbReference type="STRING" id="477680.SAMN05421788_105303"/>
<keyword evidence="2" id="KW-0378">Hydrolase</keyword>
<dbReference type="PROSITE" id="PS00893">
    <property type="entry name" value="NUDIX_BOX"/>
    <property type="match status" value="1"/>
</dbReference>
<dbReference type="PANTHER" id="PTHR43046:SF14">
    <property type="entry name" value="MUTT_NUDIX FAMILY PROTEIN"/>
    <property type="match status" value="1"/>
</dbReference>
<dbReference type="SUPFAM" id="SSF55811">
    <property type="entry name" value="Nudix"/>
    <property type="match status" value="1"/>
</dbReference>
<name>A0A173MCK1_9BACT</name>
<dbReference type="InterPro" id="IPR020084">
    <property type="entry name" value="NUDIX_hydrolase_CS"/>
</dbReference>
<protein>
    <submittedName>
        <fullName evidence="4">ADP-ribose pyrophosphatase YjhB, NUDIX family</fullName>
    </submittedName>
</protein>
<evidence type="ECO:0000256" key="1">
    <source>
        <dbReference type="ARBA" id="ARBA00001946"/>
    </source>
</evidence>
<dbReference type="OrthoDB" id="3532303at2"/>
<dbReference type="KEGG" id="fln:FLA_1247"/>
<dbReference type="Gene3D" id="3.90.79.10">
    <property type="entry name" value="Nucleoside Triphosphate Pyrophosphohydrolase"/>
    <property type="match status" value="1"/>
</dbReference>
<accession>A0A173MCK1</accession>
<evidence type="ECO:0000313" key="4">
    <source>
        <dbReference type="EMBL" id="SIT22439.1"/>
    </source>
</evidence>
<feature type="domain" description="Nudix hydrolase" evidence="3">
    <location>
        <begin position="3"/>
        <end position="135"/>
    </location>
</feature>
<organism evidence="4 5">
    <name type="scientific">Filimonas lacunae</name>
    <dbReference type="NCBI Taxonomy" id="477680"/>
    <lineage>
        <taxon>Bacteria</taxon>
        <taxon>Pseudomonadati</taxon>
        <taxon>Bacteroidota</taxon>
        <taxon>Chitinophagia</taxon>
        <taxon>Chitinophagales</taxon>
        <taxon>Chitinophagaceae</taxon>
        <taxon>Filimonas</taxon>
    </lineage>
</organism>
<dbReference type="Proteomes" id="UP000186917">
    <property type="component" value="Unassembled WGS sequence"/>
</dbReference>
<dbReference type="InterPro" id="IPR015797">
    <property type="entry name" value="NUDIX_hydrolase-like_dom_sf"/>
</dbReference>
<dbReference type="CDD" id="cd04690">
    <property type="entry name" value="NUDIX_Hydrolase"/>
    <property type="match status" value="1"/>
</dbReference>
<proteinExistence type="predicted"/>
<dbReference type="GO" id="GO:0016787">
    <property type="term" value="F:hydrolase activity"/>
    <property type="evidence" value="ECO:0007669"/>
    <property type="project" value="UniProtKB-KW"/>
</dbReference>